<feature type="transmembrane region" description="Helical" evidence="6">
    <location>
        <begin position="91"/>
        <end position="120"/>
    </location>
</feature>
<organism evidence="7 8">
    <name type="scientific">Anopheles coluzzii</name>
    <name type="common">African malaria mosquito</name>
    <dbReference type="NCBI Taxonomy" id="1518534"/>
    <lineage>
        <taxon>Eukaryota</taxon>
        <taxon>Metazoa</taxon>
        <taxon>Ecdysozoa</taxon>
        <taxon>Arthropoda</taxon>
        <taxon>Hexapoda</taxon>
        <taxon>Insecta</taxon>
        <taxon>Pterygota</taxon>
        <taxon>Neoptera</taxon>
        <taxon>Endopterygota</taxon>
        <taxon>Diptera</taxon>
        <taxon>Nematocera</taxon>
        <taxon>Culicoidea</taxon>
        <taxon>Culicidae</taxon>
        <taxon>Anophelinae</taxon>
        <taxon>Anopheles</taxon>
    </lineage>
</organism>
<evidence type="ECO:0000256" key="4">
    <source>
        <dbReference type="ARBA" id="ARBA00022989"/>
    </source>
</evidence>
<evidence type="ECO:0000313" key="7">
    <source>
        <dbReference type="EnsemblMetazoa" id="ACON004819-PB"/>
    </source>
</evidence>
<dbReference type="VEuPathDB" id="VectorBase:ACON004819"/>
<evidence type="ECO:0000313" key="8">
    <source>
        <dbReference type="Proteomes" id="UP001105220"/>
    </source>
</evidence>
<dbReference type="VEuPathDB" id="VectorBase:ACOM038367"/>
<comment type="subcellular location">
    <subcellularLocation>
        <location evidence="1 6">Membrane</location>
        <topology evidence="1 6">Multi-pass membrane protein</topology>
    </subcellularLocation>
</comment>
<keyword evidence="4 6" id="KW-1133">Transmembrane helix</keyword>
<evidence type="ECO:0000256" key="3">
    <source>
        <dbReference type="ARBA" id="ARBA00022692"/>
    </source>
</evidence>
<sequence>MANKVEEIRGSIESSLKDESKPWTQFFKLAEEKTNVPRLYIFLGGVAVVILYLAFGYGAQILCNVIGVAYPAYISMKAIETRTKEDDTKWLTYWVTFGVLSVFEHFSFFLVQIIPFYWLLKCLFHIWCMVPMENNGSTIMYHKVIQPYFKKYEKVADSFISDTTDKLKQTAGEMISKVKST</sequence>
<dbReference type="InterPro" id="IPR004345">
    <property type="entry name" value="TB2_DP1_HVA22"/>
</dbReference>
<name>A0A182LI22_ANOCL</name>
<dbReference type="EnsemblMetazoa" id="ACOM038367-RA">
    <property type="protein sequence ID" value="ACOM038367-PA.1"/>
    <property type="gene ID" value="ACOM038367"/>
</dbReference>
<dbReference type="STRING" id="1518534.A0A182LI22"/>
<accession>A0A182LI22</accession>
<dbReference type="VEuPathDB" id="VectorBase:ACMO_010070"/>
<keyword evidence="3 6" id="KW-0812">Transmembrane</keyword>
<dbReference type="RefSeq" id="XP_040223736.1">
    <property type="nucleotide sequence ID" value="XM_040367802.2"/>
</dbReference>
<dbReference type="PANTHER" id="PTHR12300:SF161">
    <property type="entry name" value="RECEPTOR EXPRESSION-ENHANCING PROTEIN"/>
    <property type="match status" value="1"/>
</dbReference>
<keyword evidence="8" id="KW-1185">Reference proteome</keyword>
<dbReference type="GO" id="GO:0016020">
    <property type="term" value="C:membrane"/>
    <property type="evidence" value="ECO:0007669"/>
    <property type="project" value="UniProtKB-SubCell"/>
</dbReference>
<keyword evidence="5 6" id="KW-0472">Membrane</keyword>
<evidence type="ECO:0000256" key="5">
    <source>
        <dbReference type="ARBA" id="ARBA00023136"/>
    </source>
</evidence>
<evidence type="ECO:0000256" key="1">
    <source>
        <dbReference type="ARBA" id="ARBA00004141"/>
    </source>
</evidence>
<dbReference type="PANTHER" id="PTHR12300">
    <property type="entry name" value="HVA22-LIKE PROTEINS"/>
    <property type="match status" value="1"/>
</dbReference>
<proteinExistence type="inferred from homology"/>
<comment type="similarity">
    <text evidence="2 6">Belongs to the DP1 family.</text>
</comment>
<dbReference type="KEGG" id="acoz:120950064"/>
<dbReference type="AlphaFoldDB" id="A0A182LI22"/>
<dbReference type="VEuPathDB" id="VectorBase:ACON2_035204"/>
<evidence type="ECO:0000256" key="6">
    <source>
        <dbReference type="RuleBase" id="RU362006"/>
    </source>
</evidence>
<evidence type="ECO:0000256" key="2">
    <source>
        <dbReference type="ARBA" id="ARBA00008573"/>
    </source>
</evidence>
<dbReference type="Proteomes" id="UP001105220">
    <property type="component" value="Unplaced"/>
</dbReference>
<dbReference type="Proteomes" id="UP000075882">
    <property type="component" value="Unassembled WGS sequence"/>
</dbReference>
<dbReference type="GeneID" id="120950064"/>
<dbReference type="EnsemblMetazoa" id="ACON004819-RC">
    <property type="protein sequence ID" value="ACON004819-PC"/>
    <property type="gene ID" value="ACON004819"/>
</dbReference>
<reference key="1">
    <citation type="journal article" date="2019" name="Genes (Basel)">
        <title>A High-Quality De novo Genome Assembly from a Single Mosquito Using PacBio Sequencing.</title>
        <authorList>
            <person name="Kingan S.B."/>
            <person name="Heaton H."/>
            <person name="Cudini J."/>
            <person name="Lambert C.C."/>
            <person name="Baybayan P."/>
            <person name="Galvin B.D."/>
            <person name="Durbin R."/>
            <person name="Korlach J."/>
            <person name="Lawniczak M.K.N."/>
        </authorList>
    </citation>
    <scope>NUCLEOTIDE SEQUENCE [LARGE SCALE GENOMIC DNA]</scope>
    <source>
        <strain>Mali-NIH</strain>
    </source>
</reference>
<dbReference type="Pfam" id="PF03134">
    <property type="entry name" value="TB2_DP1_HVA22"/>
    <property type="match status" value="1"/>
</dbReference>
<dbReference type="CTD" id="36569"/>
<dbReference type="EnsemblMetazoa" id="ACON004819-RB">
    <property type="protein sequence ID" value="ACON004819-PB"/>
    <property type="gene ID" value="ACON004819"/>
</dbReference>
<feature type="transmembrane region" description="Helical" evidence="6">
    <location>
        <begin position="39"/>
        <end position="70"/>
    </location>
</feature>
<reference evidence="7" key="2">
    <citation type="submission" date="2020-05" db="UniProtKB">
        <authorList>
            <consortium name="EnsemblMetazoa"/>
        </authorList>
    </citation>
    <scope>IDENTIFICATION</scope>
    <source>
        <strain evidence="7">Ngousso</strain>
    </source>
</reference>
<protein>
    <recommendedName>
        <fullName evidence="6">Receptor expression-enhancing protein</fullName>
    </recommendedName>
</protein>